<dbReference type="InterPro" id="IPR036047">
    <property type="entry name" value="F-box-like_dom_sf"/>
</dbReference>
<protein>
    <recommendedName>
        <fullName evidence="3">F-box domain-containing protein</fullName>
    </recommendedName>
</protein>
<feature type="non-terminal residue" evidence="1">
    <location>
        <position position="139"/>
    </location>
</feature>
<sequence length="139" mass="15922">MSGICVYYHSVSCLPKKMFGLLPVCETSFPVLELLPVEMWCFILRYLDPRSLLTGVQTHKSWLPVCRGDPVLRTKLKLALEEEKKMTRDMILNPRLSVRISRDVQSGNFRPNVKKSIAKTSDYLPLAVKVADDLVNEKR</sequence>
<dbReference type="Proteomes" id="UP001162162">
    <property type="component" value="Unassembled WGS sequence"/>
</dbReference>
<evidence type="ECO:0008006" key="3">
    <source>
        <dbReference type="Google" id="ProtNLM"/>
    </source>
</evidence>
<dbReference type="EMBL" id="JAPWTK010000006">
    <property type="protein sequence ID" value="KAJ8961259.1"/>
    <property type="molecule type" value="Genomic_DNA"/>
</dbReference>
<name>A0AAV8ZAY5_9CUCU</name>
<evidence type="ECO:0000313" key="1">
    <source>
        <dbReference type="EMBL" id="KAJ8961259.1"/>
    </source>
</evidence>
<dbReference type="Gene3D" id="1.20.1280.50">
    <property type="match status" value="1"/>
</dbReference>
<comment type="caution">
    <text evidence="1">The sequence shown here is derived from an EMBL/GenBank/DDBJ whole genome shotgun (WGS) entry which is preliminary data.</text>
</comment>
<accession>A0AAV8ZAY5</accession>
<organism evidence="1 2">
    <name type="scientific">Aromia moschata</name>
    <dbReference type="NCBI Taxonomy" id="1265417"/>
    <lineage>
        <taxon>Eukaryota</taxon>
        <taxon>Metazoa</taxon>
        <taxon>Ecdysozoa</taxon>
        <taxon>Arthropoda</taxon>
        <taxon>Hexapoda</taxon>
        <taxon>Insecta</taxon>
        <taxon>Pterygota</taxon>
        <taxon>Neoptera</taxon>
        <taxon>Endopterygota</taxon>
        <taxon>Coleoptera</taxon>
        <taxon>Polyphaga</taxon>
        <taxon>Cucujiformia</taxon>
        <taxon>Chrysomeloidea</taxon>
        <taxon>Cerambycidae</taxon>
        <taxon>Cerambycinae</taxon>
        <taxon>Callichromatini</taxon>
        <taxon>Aromia</taxon>
    </lineage>
</organism>
<dbReference type="SUPFAM" id="SSF81383">
    <property type="entry name" value="F-box domain"/>
    <property type="match status" value="1"/>
</dbReference>
<evidence type="ECO:0000313" key="2">
    <source>
        <dbReference type="Proteomes" id="UP001162162"/>
    </source>
</evidence>
<keyword evidence="2" id="KW-1185">Reference proteome</keyword>
<gene>
    <name evidence="1" type="ORF">NQ318_008943</name>
</gene>
<dbReference type="AlphaFoldDB" id="A0AAV8ZAY5"/>
<proteinExistence type="predicted"/>
<reference evidence="1" key="1">
    <citation type="journal article" date="2023" name="Insect Mol. Biol.">
        <title>Genome sequencing provides insights into the evolution of gene families encoding plant cell wall-degrading enzymes in longhorned beetles.</title>
        <authorList>
            <person name="Shin N.R."/>
            <person name="Okamura Y."/>
            <person name="Kirsch R."/>
            <person name="Pauchet Y."/>
        </authorList>
    </citation>
    <scope>NUCLEOTIDE SEQUENCE</scope>
    <source>
        <strain evidence="1">AMC_N1</strain>
    </source>
</reference>